<dbReference type="Gene3D" id="3.40.630.30">
    <property type="match status" value="1"/>
</dbReference>
<dbReference type="PANTHER" id="PTHR43877">
    <property type="entry name" value="AMINOALKYLPHOSPHONATE N-ACETYLTRANSFERASE-RELATED-RELATED"/>
    <property type="match status" value="1"/>
</dbReference>
<evidence type="ECO:0000313" key="4">
    <source>
        <dbReference type="EMBL" id="MDT0417487.1"/>
    </source>
</evidence>
<comment type="caution">
    <text evidence="4">The sequence shown here is derived from an EMBL/GenBank/DDBJ whole genome shotgun (WGS) entry which is preliminary data.</text>
</comment>
<dbReference type="AlphaFoldDB" id="A0ABD5E9L5"/>
<dbReference type="CDD" id="cd04301">
    <property type="entry name" value="NAT_SF"/>
    <property type="match status" value="1"/>
</dbReference>
<dbReference type="RefSeq" id="WP_093854332.1">
    <property type="nucleotide sequence ID" value="NZ_JAVRER010000028.1"/>
</dbReference>
<dbReference type="PANTHER" id="PTHR43877:SF2">
    <property type="entry name" value="AMINOALKYLPHOSPHONATE N-ACETYLTRANSFERASE-RELATED"/>
    <property type="match status" value="1"/>
</dbReference>
<dbReference type="SUPFAM" id="SSF55729">
    <property type="entry name" value="Acyl-CoA N-acyltransferases (Nat)"/>
    <property type="match status" value="1"/>
</dbReference>
<evidence type="ECO:0000256" key="1">
    <source>
        <dbReference type="ARBA" id="ARBA00022679"/>
    </source>
</evidence>
<dbReference type="PROSITE" id="PS51186">
    <property type="entry name" value="GNAT"/>
    <property type="match status" value="1"/>
</dbReference>
<sequence>MTVRVAPVPAGDPRLRPLLTAYHLRTEEEKGVPVPGPADLPAAYLAEIEDPARSFAGATVLLATDDGAPAGCVVVRAPASAPAELKRLWTSPAHRGRGVGAALMATATALAGEAGAPALRLSVWSWREDALRLYERAGFHKVPSWESRPELVCLERALG</sequence>
<gene>
    <name evidence="4" type="ORF">RM574_18545</name>
</gene>
<dbReference type="EMBL" id="JAVRER010000028">
    <property type="protein sequence ID" value="MDT0417487.1"/>
    <property type="molecule type" value="Genomic_DNA"/>
</dbReference>
<organism evidence="4 5">
    <name type="scientific">Streptomyces evansiae</name>
    <dbReference type="NCBI Taxonomy" id="3075535"/>
    <lineage>
        <taxon>Bacteria</taxon>
        <taxon>Bacillati</taxon>
        <taxon>Actinomycetota</taxon>
        <taxon>Actinomycetes</taxon>
        <taxon>Kitasatosporales</taxon>
        <taxon>Streptomycetaceae</taxon>
        <taxon>Streptomyces</taxon>
    </lineage>
</organism>
<name>A0ABD5E9L5_9ACTN</name>
<keyword evidence="1" id="KW-0808">Transferase</keyword>
<dbReference type="InterPro" id="IPR000182">
    <property type="entry name" value="GNAT_dom"/>
</dbReference>
<dbReference type="Proteomes" id="UP001183607">
    <property type="component" value="Unassembled WGS sequence"/>
</dbReference>
<proteinExistence type="predicted"/>
<dbReference type="Pfam" id="PF00583">
    <property type="entry name" value="Acetyltransf_1"/>
    <property type="match status" value="1"/>
</dbReference>
<accession>A0ABD5E9L5</accession>
<evidence type="ECO:0000259" key="3">
    <source>
        <dbReference type="PROSITE" id="PS51186"/>
    </source>
</evidence>
<keyword evidence="2" id="KW-0012">Acyltransferase</keyword>
<protein>
    <submittedName>
        <fullName evidence="4">GNAT family N-acetyltransferase</fullName>
    </submittedName>
</protein>
<dbReference type="InterPro" id="IPR050832">
    <property type="entry name" value="Bact_Acetyltransf"/>
</dbReference>
<evidence type="ECO:0000313" key="5">
    <source>
        <dbReference type="Proteomes" id="UP001183607"/>
    </source>
</evidence>
<dbReference type="GO" id="GO:0016746">
    <property type="term" value="F:acyltransferase activity"/>
    <property type="evidence" value="ECO:0007669"/>
    <property type="project" value="UniProtKB-KW"/>
</dbReference>
<feature type="domain" description="N-acetyltransferase" evidence="3">
    <location>
        <begin position="1"/>
        <end position="159"/>
    </location>
</feature>
<dbReference type="InterPro" id="IPR016181">
    <property type="entry name" value="Acyl_CoA_acyltransferase"/>
</dbReference>
<reference evidence="5" key="1">
    <citation type="submission" date="2023-07" db="EMBL/GenBank/DDBJ databases">
        <title>30 novel species of actinomycetes from the DSMZ collection.</title>
        <authorList>
            <person name="Nouioui I."/>
        </authorList>
    </citation>
    <scope>NUCLEOTIDE SEQUENCE [LARGE SCALE GENOMIC DNA]</scope>
    <source>
        <strain evidence="5">DSM 41982</strain>
    </source>
</reference>
<evidence type="ECO:0000256" key="2">
    <source>
        <dbReference type="ARBA" id="ARBA00023315"/>
    </source>
</evidence>